<evidence type="ECO:0000313" key="12">
    <source>
        <dbReference type="EMBL" id="RCX28273.1"/>
    </source>
</evidence>
<evidence type="ECO:0000259" key="11">
    <source>
        <dbReference type="PROSITE" id="PS52029"/>
    </source>
</evidence>
<organism evidence="12 13">
    <name type="scientific">Thioalbus denitrificans</name>
    <dbReference type="NCBI Taxonomy" id="547122"/>
    <lineage>
        <taxon>Bacteria</taxon>
        <taxon>Pseudomonadati</taxon>
        <taxon>Pseudomonadota</taxon>
        <taxon>Gammaproteobacteria</taxon>
        <taxon>Chromatiales</taxon>
        <taxon>Ectothiorhodospiraceae</taxon>
        <taxon>Thioalbus</taxon>
    </lineage>
</organism>
<dbReference type="PANTHER" id="PTHR30582:SF24">
    <property type="entry name" value="L,D-TRANSPEPTIDASE ERFK_SRFK-RELATED"/>
    <property type="match status" value="1"/>
</dbReference>
<comment type="pathway">
    <text evidence="1 9">Cell wall biogenesis; peptidoglycan biosynthesis.</text>
</comment>
<dbReference type="GO" id="GO:0042834">
    <property type="term" value="F:peptidoglycan binding"/>
    <property type="evidence" value="ECO:0007669"/>
    <property type="project" value="InterPro"/>
</dbReference>
<dbReference type="Pfam" id="PF05036">
    <property type="entry name" value="SPOR"/>
    <property type="match status" value="1"/>
</dbReference>
<dbReference type="AlphaFoldDB" id="A0A369C3C7"/>
<evidence type="ECO:0000256" key="9">
    <source>
        <dbReference type="PROSITE-ProRule" id="PRU01373"/>
    </source>
</evidence>
<feature type="domain" description="SPOR" evidence="10">
    <location>
        <begin position="348"/>
        <end position="425"/>
    </location>
</feature>
<evidence type="ECO:0000256" key="4">
    <source>
        <dbReference type="ARBA" id="ARBA00022679"/>
    </source>
</evidence>
<evidence type="ECO:0000256" key="5">
    <source>
        <dbReference type="ARBA" id="ARBA00022801"/>
    </source>
</evidence>
<keyword evidence="5" id="KW-0378">Hydrolase</keyword>
<evidence type="ECO:0000256" key="3">
    <source>
        <dbReference type="ARBA" id="ARBA00022676"/>
    </source>
</evidence>
<dbReference type="InterPro" id="IPR007730">
    <property type="entry name" value="SPOR-like_dom"/>
</dbReference>
<dbReference type="InterPro" id="IPR050979">
    <property type="entry name" value="LD-transpeptidase"/>
</dbReference>
<evidence type="ECO:0000256" key="7">
    <source>
        <dbReference type="ARBA" id="ARBA00022984"/>
    </source>
</evidence>
<evidence type="ECO:0000313" key="13">
    <source>
        <dbReference type="Proteomes" id="UP000252707"/>
    </source>
</evidence>
<dbReference type="InterPro" id="IPR036680">
    <property type="entry name" value="SPOR-like_sf"/>
</dbReference>
<evidence type="ECO:0000256" key="1">
    <source>
        <dbReference type="ARBA" id="ARBA00004752"/>
    </source>
</evidence>
<feature type="domain" description="L,D-TPase catalytic" evidence="11">
    <location>
        <begin position="108"/>
        <end position="243"/>
    </location>
</feature>
<dbReference type="CDD" id="cd00118">
    <property type="entry name" value="LysM"/>
    <property type="match status" value="1"/>
</dbReference>
<dbReference type="OrthoDB" id="9787225at2"/>
<dbReference type="PROSITE" id="PS51724">
    <property type="entry name" value="SPOR"/>
    <property type="match status" value="1"/>
</dbReference>
<keyword evidence="6 9" id="KW-0133">Cell shape</keyword>
<dbReference type="Proteomes" id="UP000252707">
    <property type="component" value="Unassembled WGS sequence"/>
</dbReference>
<keyword evidence="4" id="KW-0808">Transferase</keyword>
<keyword evidence="7 9" id="KW-0573">Peptidoglycan synthesis</keyword>
<sequence length="430" mass="46003">MPCLNLRVPRSPRRPAIARLSAWLVLVLLPALAPAQTFTLPPEGDSVVGRPLEIATRYEDTFADVARAHGLGFREVAVANPGVDPWVPGEGTVITLPTSHILPDAPREGIVINVAEMRLYYYPRGRNEVITHPIGIGREGWATPTGTGTILDKTAHPSWTPPASIRAEHAARGDILPAVVPPGPANPLGDYAMRLSLPGYLIHGTNRPFGVGMRISHGCIRLYPEDIASLFAQVPIGTRVNIVNQPYKAGWRDGVLYVEAHPPLDEDQAGGLNTTPLVAAVIGAAEQRGLEPDWERIRAAALEHTGLPVPVTGELTRMPLLRAAAWPAPADAAPKQEPAPQAIVSAATPRDQEWHLHMGAFRDPTGLEMLTGELNALRIPSRVEAVPGRDLQRLVLGPFATAAEAMAARVRVREATGIEPALLPPGDAGS</sequence>
<name>A0A369C3C7_9GAMM</name>
<dbReference type="GO" id="GO:0016757">
    <property type="term" value="F:glycosyltransferase activity"/>
    <property type="evidence" value="ECO:0007669"/>
    <property type="project" value="UniProtKB-KW"/>
</dbReference>
<dbReference type="EMBL" id="QPJY01000007">
    <property type="protein sequence ID" value="RCX28273.1"/>
    <property type="molecule type" value="Genomic_DNA"/>
</dbReference>
<dbReference type="SUPFAM" id="SSF141523">
    <property type="entry name" value="L,D-transpeptidase catalytic domain-like"/>
    <property type="match status" value="1"/>
</dbReference>
<dbReference type="Pfam" id="PF03734">
    <property type="entry name" value="YkuD"/>
    <property type="match status" value="1"/>
</dbReference>
<dbReference type="GO" id="GO:0071972">
    <property type="term" value="F:peptidoglycan L,D-transpeptidase activity"/>
    <property type="evidence" value="ECO:0007669"/>
    <property type="project" value="TreeGrafter"/>
</dbReference>
<dbReference type="CDD" id="cd16913">
    <property type="entry name" value="YkuD_like"/>
    <property type="match status" value="1"/>
</dbReference>
<evidence type="ECO:0000256" key="8">
    <source>
        <dbReference type="ARBA" id="ARBA00023316"/>
    </source>
</evidence>
<evidence type="ECO:0000256" key="2">
    <source>
        <dbReference type="ARBA" id="ARBA00005992"/>
    </source>
</evidence>
<dbReference type="GO" id="GO:0008360">
    <property type="term" value="P:regulation of cell shape"/>
    <property type="evidence" value="ECO:0007669"/>
    <property type="project" value="UniProtKB-UniRule"/>
</dbReference>
<feature type="active site" description="Proton donor/acceptor" evidence="9">
    <location>
        <position position="203"/>
    </location>
</feature>
<dbReference type="PROSITE" id="PS52029">
    <property type="entry name" value="LD_TPASE"/>
    <property type="match status" value="1"/>
</dbReference>
<protein>
    <submittedName>
        <fullName evidence="12">L,D-transpeptidase ErfK/SrfK</fullName>
    </submittedName>
</protein>
<dbReference type="PANTHER" id="PTHR30582">
    <property type="entry name" value="L,D-TRANSPEPTIDASE"/>
    <property type="match status" value="1"/>
</dbReference>
<comment type="similarity">
    <text evidence="2">Belongs to the YkuD family.</text>
</comment>
<dbReference type="GO" id="GO:0071555">
    <property type="term" value="P:cell wall organization"/>
    <property type="evidence" value="ECO:0007669"/>
    <property type="project" value="UniProtKB-UniRule"/>
</dbReference>
<evidence type="ECO:0000256" key="6">
    <source>
        <dbReference type="ARBA" id="ARBA00022960"/>
    </source>
</evidence>
<dbReference type="UniPathway" id="UPA00219"/>
<keyword evidence="8 9" id="KW-0961">Cell wall biogenesis/degradation</keyword>
<proteinExistence type="inferred from homology"/>
<evidence type="ECO:0000259" key="10">
    <source>
        <dbReference type="PROSITE" id="PS51724"/>
    </source>
</evidence>
<keyword evidence="3" id="KW-0328">Glycosyltransferase</keyword>
<dbReference type="Gene3D" id="3.30.70.1070">
    <property type="entry name" value="Sporulation related repeat"/>
    <property type="match status" value="1"/>
</dbReference>
<dbReference type="GO" id="GO:0005576">
    <property type="term" value="C:extracellular region"/>
    <property type="evidence" value="ECO:0007669"/>
    <property type="project" value="TreeGrafter"/>
</dbReference>
<dbReference type="Gene3D" id="2.40.440.10">
    <property type="entry name" value="L,D-transpeptidase catalytic domain-like"/>
    <property type="match status" value="1"/>
</dbReference>
<accession>A0A369C3C7</accession>
<dbReference type="InterPro" id="IPR005490">
    <property type="entry name" value="LD_TPept_cat_dom"/>
</dbReference>
<comment type="caution">
    <text evidence="12">The sequence shown here is derived from an EMBL/GenBank/DDBJ whole genome shotgun (WGS) entry which is preliminary data.</text>
</comment>
<feature type="active site" description="Nucleophile" evidence="9">
    <location>
        <position position="219"/>
    </location>
</feature>
<gene>
    <name evidence="12" type="ORF">DFQ59_10716</name>
</gene>
<dbReference type="SUPFAM" id="SSF110997">
    <property type="entry name" value="Sporulation related repeat"/>
    <property type="match status" value="1"/>
</dbReference>
<reference evidence="12 13" key="1">
    <citation type="submission" date="2018-07" db="EMBL/GenBank/DDBJ databases">
        <title>Genomic Encyclopedia of Type Strains, Phase IV (KMG-IV): sequencing the most valuable type-strain genomes for metagenomic binning, comparative biology and taxonomic classification.</title>
        <authorList>
            <person name="Goeker M."/>
        </authorList>
    </citation>
    <scope>NUCLEOTIDE SEQUENCE [LARGE SCALE GENOMIC DNA]</scope>
    <source>
        <strain evidence="12 13">DSM 26407</strain>
    </source>
</reference>
<dbReference type="InterPro" id="IPR018392">
    <property type="entry name" value="LysM"/>
</dbReference>
<dbReference type="RefSeq" id="WP_114280219.1">
    <property type="nucleotide sequence ID" value="NZ_QPJY01000007.1"/>
</dbReference>
<dbReference type="GO" id="GO:0018104">
    <property type="term" value="P:peptidoglycan-protein cross-linking"/>
    <property type="evidence" value="ECO:0007669"/>
    <property type="project" value="TreeGrafter"/>
</dbReference>
<dbReference type="InterPro" id="IPR038063">
    <property type="entry name" value="Transpep_catalytic_dom"/>
</dbReference>
<keyword evidence="13" id="KW-1185">Reference proteome</keyword>